<evidence type="ECO:0000256" key="1">
    <source>
        <dbReference type="SAM" id="MobiDB-lite"/>
    </source>
</evidence>
<evidence type="ECO:0000313" key="3">
    <source>
        <dbReference type="Proteomes" id="UP001431209"/>
    </source>
</evidence>
<dbReference type="AlphaFoldDB" id="A0AAW2ZSU8"/>
<feature type="compositionally biased region" description="Polar residues" evidence="1">
    <location>
        <begin position="278"/>
        <end position="287"/>
    </location>
</feature>
<reference evidence="2 3" key="1">
    <citation type="submission" date="2024-03" db="EMBL/GenBank/DDBJ databases">
        <title>The Acrasis kona genome and developmental transcriptomes reveal deep origins of eukaryotic multicellular pathways.</title>
        <authorList>
            <person name="Sheikh S."/>
            <person name="Fu C.-J."/>
            <person name="Brown M.W."/>
            <person name="Baldauf S.L."/>
        </authorList>
    </citation>
    <scope>NUCLEOTIDE SEQUENCE [LARGE SCALE GENOMIC DNA]</scope>
    <source>
        <strain evidence="2 3">ATCC MYA-3509</strain>
    </source>
</reference>
<feature type="region of interest" description="Disordered" evidence="1">
    <location>
        <begin position="1"/>
        <end position="68"/>
    </location>
</feature>
<name>A0AAW2ZSU8_9EUKA</name>
<feature type="compositionally biased region" description="Basic and acidic residues" evidence="1">
    <location>
        <begin position="263"/>
        <end position="275"/>
    </location>
</feature>
<gene>
    <name evidence="2" type="ORF">AKO1_010246</name>
</gene>
<protein>
    <submittedName>
        <fullName evidence="2">DNA mismatch repair protein MutS</fullName>
    </submittedName>
</protein>
<dbReference type="Proteomes" id="UP001431209">
    <property type="component" value="Unassembled WGS sequence"/>
</dbReference>
<evidence type="ECO:0000313" key="2">
    <source>
        <dbReference type="EMBL" id="KAL0491804.1"/>
    </source>
</evidence>
<comment type="caution">
    <text evidence="2">The sequence shown here is derived from an EMBL/GenBank/DDBJ whole genome shotgun (WGS) entry which is preliminary data.</text>
</comment>
<keyword evidence="3" id="KW-1185">Reference proteome</keyword>
<proteinExistence type="predicted"/>
<feature type="region of interest" description="Disordered" evidence="1">
    <location>
        <begin position="247"/>
        <end position="292"/>
    </location>
</feature>
<accession>A0AAW2ZSU8</accession>
<sequence length="379" mass="43150">MSEKPNTKPSKKHIKNKKHQDHRKNYAGKHFASTGQAHVPMRGAFRRPGQTREQVATDEDQNKRTYEKREIISNAYRFEDRSSEDEDEYDLEEEASNVEITGDKFLEIDALKQRKEQVRLLNTLMQDSSASAYIKKPWEREWDTSELDEGASILFIDTAQLHKSLSLLSVEQRLHLEHFHDILDPVMSIDTLPSTTQPEPTTQTLSTLDFVPLTLYTEPQQVKKNTQEEVVSDSDDDDETLYVTQEPKLPTATPEVVAPSNKPTEKAPVEQKTKAVDTLQNTSNTRQIRTRSERPIRDTRTATSQVPTKESDDIDLLDKLIALGDTKTAEPSPVVDVPMTTTKTINAPELTFNKAPPVQTQIKTETKNNLDDWLDDLLN</sequence>
<dbReference type="EMBL" id="JAOPGA020001865">
    <property type="protein sequence ID" value="KAL0491804.1"/>
    <property type="molecule type" value="Genomic_DNA"/>
</dbReference>
<organism evidence="2 3">
    <name type="scientific">Acrasis kona</name>
    <dbReference type="NCBI Taxonomy" id="1008807"/>
    <lineage>
        <taxon>Eukaryota</taxon>
        <taxon>Discoba</taxon>
        <taxon>Heterolobosea</taxon>
        <taxon>Tetramitia</taxon>
        <taxon>Eutetramitia</taxon>
        <taxon>Acrasidae</taxon>
        <taxon>Acrasis</taxon>
    </lineage>
</organism>
<feature type="compositionally biased region" description="Basic residues" evidence="1">
    <location>
        <begin position="9"/>
        <end position="27"/>
    </location>
</feature>